<protein>
    <recommendedName>
        <fullName evidence="14">Cytochrome P450</fullName>
    </recommendedName>
</protein>
<evidence type="ECO:0000256" key="7">
    <source>
        <dbReference type="ARBA" id="ARBA00023004"/>
    </source>
</evidence>
<comment type="similarity">
    <text evidence="3 11">Belongs to the cytochrome P450 family.</text>
</comment>
<dbReference type="PRINTS" id="PR00385">
    <property type="entry name" value="P450"/>
</dbReference>
<evidence type="ECO:0000256" key="5">
    <source>
        <dbReference type="ARBA" id="ARBA00022723"/>
    </source>
</evidence>
<dbReference type="STRING" id="3659.A0A0A0KGD3"/>
<sequence length="498" mass="56934">MAWIWVIVAITIIVLAFLLQYSWEFKGKNLPPGPKGFPIFGSLHLIGKLPHRDLHRLSQKYGPIMHMKLGLVHTIIVSSPHAAKLFLKTHDHVFASRPLIHTSSIMTYGKKDLVFAPYGSYWRNIRKMCTLELFSSLKINSFKSMRKKEVRELIEYLKTASTDRMVVRLSSKVTSLIADMTCLMAFGKKYRDEEFGERGFKAVIQEGMQLVIAPNLADYIPFVAPFDIQGLNRRATFVLKEFDGFFERIIEEHIESKDGNRNKDFMDHLLDIMMSSQDPDGYQIDRSNIKAIALDVLSAAMDTSATAIDWALAELIKHPQAMKELQVELEKVVGLNRMVEESHLEHLQYLGMVIKEVLRLHPPAPLLVPHESLEDCTVDGFHIPKKSRIFVNAWSIGQDPNVWIDPQKFFPERFIHSLADVKGRDFHLIPFGSGRRSCPGIHLGLLIVSLVVANLVHCFDWELPNCMLATDLDMEEEFGLTCPRAQELMLIPTYRLRN</sequence>
<dbReference type="InterPro" id="IPR017972">
    <property type="entry name" value="Cyt_P450_CS"/>
</dbReference>
<dbReference type="PANTHER" id="PTHR47943:SF2">
    <property type="entry name" value="CYTOCHROME P450"/>
    <property type="match status" value="1"/>
</dbReference>
<accession>A0A0A0KGD3</accession>
<evidence type="ECO:0000256" key="8">
    <source>
        <dbReference type="ARBA" id="ARBA00023033"/>
    </source>
</evidence>
<dbReference type="InterPro" id="IPR001128">
    <property type="entry name" value="Cyt_P450"/>
</dbReference>
<proteinExistence type="inferred from homology"/>
<evidence type="ECO:0000256" key="4">
    <source>
        <dbReference type="ARBA" id="ARBA00022617"/>
    </source>
</evidence>
<dbReference type="EMBL" id="CM002927">
    <property type="protein sequence ID" value="KGN48795.1"/>
    <property type="molecule type" value="Genomic_DNA"/>
</dbReference>
<reference evidence="12 13" key="2">
    <citation type="journal article" date="2009" name="PLoS ONE">
        <title>An integrated genetic and cytogenetic map of the cucumber genome.</title>
        <authorList>
            <person name="Ren Y."/>
            <person name="Zhang Z."/>
            <person name="Liu J."/>
            <person name="Staub J.E."/>
            <person name="Han Y."/>
            <person name="Cheng Z."/>
            <person name="Li X."/>
            <person name="Lu J."/>
            <person name="Miao H."/>
            <person name="Kang H."/>
            <person name="Xie B."/>
            <person name="Gu X."/>
            <person name="Wang X."/>
            <person name="Du Y."/>
            <person name="Jin W."/>
            <person name="Huang S."/>
        </authorList>
    </citation>
    <scope>NUCLEOTIDE SEQUENCE [LARGE SCALE GENOMIC DNA]</scope>
    <source>
        <strain evidence="13">cv. 9930</strain>
    </source>
</reference>
<keyword evidence="5 10" id="KW-0479">Metal-binding</keyword>
<reference evidence="12 13" key="1">
    <citation type="journal article" date="2009" name="Nat. Genet.">
        <title>The genome of the cucumber, Cucumis sativus L.</title>
        <authorList>
            <person name="Huang S."/>
            <person name="Li R."/>
            <person name="Zhang Z."/>
            <person name="Li L."/>
            <person name="Gu X."/>
            <person name="Fan W."/>
            <person name="Lucas W.J."/>
            <person name="Wang X."/>
            <person name="Xie B."/>
            <person name="Ni P."/>
            <person name="Ren Y."/>
            <person name="Zhu H."/>
            <person name="Li J."/>
            <person name="Lin K."/>
            <person name="Jin W."/>
            <person name="Fei Z."/>
            <person name="Li G."/>
            <person name="Staub J."/>
            <person name="Kilian A."/>
            <person name="van der Vossen E.A."/>
            <person name="Wu Y."/>
            <person name="Guo J."/>
            <person name="He J."/>
            <person name="Jia Z."/>
            <person name="Ren Y."/>
            <person name="Tian G."/>
            <person name="Lu Y."/>
            <person name="Ruan J."/>
            <person name="Qian W."/>
            <person name="Wang M."/>
            <person name="Huang Q."/>
            <person name="Li B."/>
            <person name="Xuan Z."/>
            <person name="Cao J."/>
            <person name="Asan"/>
            <person name="Wu Z."/>
            <person name="Zhang J."/>
            <person name="Cai Q."/>
            <person name="Bai Y."/>
            <person name="Zhao B."/>
            <person name="Han Y."/>
            <person name="Li Y."/>
            <person name="Li X."/>
            <person name="Wang S."/>
            <person name="Shi Q."/>
            <person name="Liu S."/>
            <person name="Cho W.K."/>
            <person name="Kim J.Y."/>
            <person name="Xu Y."/>
            <person name="Heller-Uszynska K."/>
            <person name="Miao H."/>
            <person name="Cheng Z."/>
            <person name="Zhang S."/>
            <person name="Wu J."/>
            <person name="Yang Y."/>
            <person name="Kang H."/>
            <person name="Li M."/>
            <person name="Liang H."/>
            <person name="Ren X."/>
            <person name="Shi Z."/>
            <person name="Wen M."/>
            <person name="Jian M."/>
            <person name="Yang H."/>
            <person name="Zhang G."/>
            <person name="Yang Z."/>
            <person name="Chen R."/>
            <person name="Liu S."/>
            <person name="Li J."/>
            <person name="Ma L."/>
            <person name="Liu H."/>
            <person name="Zhou Y."/>
            <person name="Zhao J."/>
            <person name="Fang X."/>
            <person name="Li G."/>
            <person name="Fang L."/>
            <person name="Li Y."/>
            <person name="Liu D."/>
            <person name="Zheng H."/>
            <person name="Zhang Y."/>
            <person name="Qin N."/>
            <person name="Li Z."/>
            <person name="Yang G."/>
            <person name="Yang S."/>
            <person name="Bolund L."/>
            <person name="Kristiansen K."/>
            <person name="Zheng H."/>
            <person name="Li S."/>
            <person name="Zhang X."/>
            <person name="Yang H."/>
            <person name="Wang J."/>
            <person name="Sun R."/>
            <person name="Zhang B."/>
            <person name="Jiang S."/>
            <person name="Wang J."/>
            <person name="Du Y."/>
            <person name="Li S."/>
        </authorList>
    </citation>
    <scope>NUCLEOTIDE SEQUENCE [LARGE SCALE GENOMIC DNA]</scope>
    <source>
        <strain evidence="13">cv. 9930</strain>
    </source>
</reference>
<dbReference type="GO" id="GO:0005506">
    <property type="term" value="F:iron ion binding"/>
    <property type="evidence" value="ECO:0007669"/>
    <property type="project" value="InterPro"/>
</dbReference>
<dbReference type="Gramene" id="KGN48795">
    <property type="protein sequence ID" value="KGN48795"/>
    <property type="gene ID" value="Csa_6G501350"/>
</dbReference>
<evidence type="ECO:0000256" key="2">
    <source>
        <dbReference type="ARBA" id="ARBA00004370"/>
    </source>
</evidence>
<dbReference type="KEGG" id="csv:101204260"/>
<evidence type="ECO:0000256" key="11">
    <source>
        <dbReference type="RuleBase" id="RU000461"/>
    </source>
</evidence>
<evidence type="ECO:0000313" key="12">
    <source>
        <dbReference type="EMBL" id="KGN48795.1"/>
    </source>
</evidence>
<dbReference type="Proteomes" id="UP000029981">
    <property type="component" value="Chromosome 6"/>
</dbReference>
<dbReference type="OrthoDB" id="2789670at2759"/>
<dbReference type="GO" id="GO:0004497">
    <property type="term" value="F:monooxygenase activity"/>
    <property type="evidence" value="ECO:0007669"/>
    <property type="project" value="UniProtKB-KW"/>
</dbReference>
<dbReference type="GO" id="GO:0016020">
    <property type="term" value="C:membrane"/>
    <property type="evidence" value="ECO:0007669"/>
    <property type="project" value="UniProtKB-SubCell"/>
</dbReference>
<keyword evidence="9" id="KW-0472">Membrane</keyword>
<dbReference type="PRINTS" id="PR00463">
    <property type="entry name" value="EP450I"/>
</dbReference>
<reference evidence="12 13" key="4">
    <citation type="journal article" date="2011" name="BMC Genomics">
        <title>RNA-Seq improves annotation of protein-coding genes in the cucumber genome.</title>
        <authorList>
            <person name="Li Z."/>
            <person name="Zhang Z."/>
            <person name="Yan P."/>
            <person name="Huang S."/>
            <person name="Fei Z."/>
            <person name="Lin K."/>
        </authorList>
    </citation>
    <scope>NUCLEOTIDE SEQUENCE [LARGE SCALE GENOMIC DNA]</scope>
    <source>
        <strain evidence="13">cv. 9930</strain>
    </source>
</reference>
<dbReference type="InterPro" id="IPR002401">
    <property type="entry name" value="Cyt_P450_E_grp-I"/>
</dbReference>
<evidence type="ECO:0000256" key="3">
    <source>
        <dbReference type="ARBA" id="ARBA00010617"/>
    </source>
</evidence>
<dbReference type="GO" id="GO:0020037">
    <property type="term" value="F:heme binding"/>
    <property type="evidence" value="ECO:0007669"/>
    <property type="project" value="InterPro"/>
</dbReference>
<evidence type="ECO:0000313" key="13">
    <source>
        <dbReference type="Proteomes" id="UP000029981"/>
    </source>
</evidence>
<dbReference type="OMA" id="YVNAFIA"/>
<feature type="binding site" description="axial binding residue" evidence="10">
    <location>
        <position position="438"/>
    </location>
    <ligand>
        <name>heme</name>
        <dbReference type="ChEBI" id="CHEBI:30413"/>
    </ligand>
    <ligandPart>
        <name>Fe</name>
        <dbReference type="ChEBI" id="CHEBI:18248"/>
    </ligandPart>
</feature>
<keyword evidence="13" id="KW-1185">Reference proteome</keyword>
<dbReference type="Pfam" id="PF00067">
    <property type="entry name" value="p450"/>
    <property type="match status" value="1"/>
</dbReference>
<keyword evidence="6 11" id="KW-0560">Oxidoreductase</keyword>
<keyword evidence="7 10" id="KW-0408">Iron</keyword>
<keyword evidence="8 11" id="KW-0503">Monooxygenase</keyword>
<comment type="subcellular location">
    <subcellularLocation>
        <location evidence="2">Membrane</location>
    </subcellularLocation>
</comment>
<evidence type="ECO:0000256" key="10">
    <source>
        <dbReference type="PIRSR" id="PIRSR602401-1"/>
    </source>
</evidence>
<reference evidence="12 13" key="3">
    <citation type="journal article" date="2010" name="BMC Genomics">
        <title>Transcriptome sequencing and comparative analysis of cucumber flowers with different sex types.</title>
        <authorList>
            <person name="Guo S."/>
            <person name="Zheng Y."/>
            <person name="Joung J.G."/>
            <person name="Liu S."/>
            <person name="Zhang Z."/>
            <person name="Crasta O.R."/>
            <person name="Sobral B.W."/>
            <person name="Xu Y."/>
            <person name="Huang S."/>
            <person name="Fei Z."/>
        </authorList>
    </citation>
    <scope>NUCLEOTIDE SEQUENCE [LARGE SCALE GENOMIC DNA]</scope>
    <source>
        <strain evidence="13">cv. 9930</strain>
    </source>
</reference>
<dbReference type="SUPFAM" id="SSF48264">
    <property type="entry name" value="Cytochrome P450"/>
    <property type="match status" value="1"/>
</dbReference>
<keyword evidence="4 10" id="KW-0349">Heme</keyword>
<evidence type="ECO:0000256" key="6">
    <source>
        <dbReference type="ARBA" id="ARBA00023002"/>
    </source>
</evidence>
<dbReference type="CDD" id="cd11072">
    <property type="entry name" value="CYP71-like"/>
    <property type="match status" value="1"/>
</dbReference>
<comment type="cofactor">
    <cofactor evidence="1 10">
        <name>heme</name>
        <dbReference type="ChEBI" id="CHEBI:30413"/>
    </cofactor>
</comment>
<dbReference type="FunFam" id="1.10.630.10:FF:000011">
    <property type="entry name" value="Cytochrome P450 83B1"/>
    <property type="match status" value="1"/>
</dbReference>
<dbReference type="InterPro" id="IPR036396">
    <property type="entry name" value="Cyt_P450_sf"/>
</dbReference>
<dbReference type="PROSITE" id="PS00086">
    <property type="entry name" value="CYTOCHROME_P450"/>
    <property type="match status" value="1"/>
</dbReference>
<dbReference type="GO" id="GO:0016705">
    <property type="term" value="F:oxidoreductase activity, acting on paired donors, with incorporation or reduction of molecular oxygen"/>
    <property type="evidence" value="ECO:0007669"/>
    <property type="project" value="InterPro"/>
</dbReference>
<dbReference type="AlphaFoldDB" id="A0A0A0KGD3"/>
<dbReference type="Gene3D" id="1.10.630.10">
    <property type="entry name" value="Cytochrome P450"/>
    <property type="match status" value="1"/>
</dbReference>
<name>A0A0A0KGD3_CUCSA</name>
<evidence type="ECO:0000256" key="1">
    <source>
        <dbReference type="ARBA" id="ARBA00001971"/>
    </source>
</evidence>
<organism evidence="12 13">
    <name type="scientific">Cucumis sativus</name>
    <name type="common">Cucumber</name>
    <dbReference type="NCBI Taxonomy" id="3659"/>
    <lineage>
        <taxon>Eukaryota</taxon>
        <taxon>Viridiplantae</taxon>
        <taxon>Streptophyta</taxon>
        <taxon>Embryophyta</taxon>
        <taxon>Tracheophyta</taxon>
        <taxon>Spermatophyta</taxon>
        <taxon>Magnoliopsida</taxon>
        <taxon>eudicotyledons</taxon>
        <taxon>Gunneridae</taxon>
        <taxon>Pentapetalae</taxon>
        <taxon>rosids</taxon>
        <taxon>fabids</taxon>
        <taxon>Cucurbitales</taxon>
        <taxon>Cucurbitaceae</taxon>
        <taxon>Benincaseae</taxon>
        <taxon>Cucumis</taxon>
    </lineage>
</organism>
<gene>
    <name evidence="12" type="ORF">Csa_6G501350</name>
</gene>
<dbReference type="eggNOG" id="KOG0156">
    <property type="taxonomic scope" value="Eukaryota"/>
</dbReference>
<evidence type="ECO:0008006" key="14">
    <source>
        <dbReference type="Google" id="ProtNLM"/>
    </source>
</evidence>
<evidence type="ECO:0000256" key="9">
    <source>
        <dbReference type="ARBA" id="ARBA00023136"/>
    </source>
</evidence>
<dbReference type="PANTHER" id="PTHR47943">
    <property type="entry name" value="CYTOCHROME P450 93A3-LIKE"/>
    <property type="match status" value="1"/>
</dbReference>